<evidence type="ECO:0000256" key="1">
    <source>
        <dbReference type="SAM" id="SignalP"/>
    </source>
</evidence>
<name>A0ABY7QTL2_9FIRM</name>
<organism evidence="3 4">
    <name type="scientific">Peptoniphilus equinus</name>
    <dbReference type="NCBI Taxonomy" id="3016343"/>
    <lineage>
        <taxon>Bacteria</taxon>
        <taxon>Bacillati</taxon>
        <taxon>Bacillota</taxon>
        <taxon>Tissierellia</taxon>
        <taxon>Tissierellales</taxon>
        <taxon>Peptoniphilaceae</taxon>
        <taxon>Peptoniphilus</taxon>
    </lineage>
</organism>
<dbReference type="Gene3D" id="3.10.450.40">
    <property type="match status" value="1"/>
</dbReference>
<dbReference type="PROSITE" id="PS51257">
    <property type="entry name" value="PROKAR_LIPOPROTEIN"/>
    <property type="match status" value="1"/>
</dbReference>
<protein>
    <submittedName>
        <fullName evidence="3">PepSY domain-containing protein</fullName>
    </submittedName>
</protein>
<feature type="domain" description="PepSY" evidence="2">
    <location>
        <begin position="96"/>
        <end position="151"/>
    </location>
</feature>
<accession>A0ABY7QTL2</accession>
<sequence length="235" mass="25220">MNTKVLSIATLSLLLVGCGQTKTTETTTTTTTTTNTTASEEVKDAVNSVQNAAGDAVDGAKDAVSDAKDAVQSATSGTASQETDAVTAATGEKIQVTPEQALATFKELHPNAALESISLDNDDGRGYYYEVQGYTDSEEYEVEIDPVTGEVSRDKVEQDKHNNDVPVDEALVAKIMDLAQKAADDAGRDTYYVTSWDLSYDDGMNELELELNGHNVPELEYRYNASTGDLLEKDA</sequence>
<dbReference type="Pfam" id="PF03413">
    <property type="entry name" value="PepSY"/>
    <property type="match status" value="1"/>
</dbReference>
<reference evidence="3 4" key="1">
    <citation type="submission" date="2023-01" db="EMBL/GenBank/DDBJ databases">
        <authorList>
            <person name="Lee S.H."/>
            <person name="Jung H.S."/>
            <person name="Yun J.U."/>
        </authorList>
    </citation>
    <scope>NUCLEOTIDE SEQUENCE [LARGE SCALE GENOMIC DNA]</scope>
    <source>
        <strain evidence="3 4">CBA3646</strain>
    </source>
</reference>
<evidence type="ECO:0000313" key="3">
    <source>
        <dbReference type="EMBL" id="WBW50136.1"/>
    </source>
</evidence>
<dbReference type="RefSeq" id="WP_271191667.1">
    <property type="nucleotide sequence ID" value="NZ_CP115667.1"/>
</dbReference>
<keyword evidence="1" id="KW-0732">Signal</keyword>
<feature type="chain" id="PRO_5046133525" evidence="1">
    <location>
        <begin position="22"/>
        <end position="235"/>
    </location>
</feature>
<dbReference type="Proteomes" id="UP001210339">
    <property type="component" value="Chromosome"/>
</dbReference>
<feature type="signal peptide" evidence="1">
    <location>
        <begin position="1"/>
        <end position="21"/>
    </location>
</feature>
<dbReference type="EMBL" id="CP115667">
    <property type="protein sequence ID" value="WBW50136.1"/>
    <property type="molecule type" value="Genomic_DNA"/>
</dbReference>
<keyword evidence="4" id="KW-1185">Reference proteome</keyword>
<gene>
    <name evidence="3" type="ORF">O6R05_00825</name>
</gene>
<evidence type="ECO:0000313" key="4">
    <source>
        <dbReference type="Proteomes" id="UP001210339"/>
    </source>
</evidence>
<evidence type="ECO:0000259" key="2">
    <source>
        <dbReference type="Pfam" id="PF03413"/>
    </source>
</evidence>
<dbReference type="InterPro" id="IPR025711">
    <property type="entry name" value="PepSY"/>
</dbReference>
<proteinExistence type="predicted"/>